<reference evidence="2 3" key="1">
    <citation type="submission" date="2021-06" db="EMBL/GenBank/DDBJ databases">
        <title>Caerostris darwini draft genome.</title>
        <authorList>
            <person name="Kono N."/>
            <person name="Arakawa K."/>
        </authorList>
    </citation>
    <scope>NUCLEOTIDE SEQUENCE [LARGE SCALE GENOMIC DNA]</scope>
</reference>
<protein>
    <submittedName>
        <fullName evidence="2">Uncharacterized protein</fullName>
    </submittedName>
</protein>
<comment type="caution">
    <text evidence="2">The sequence shown here is derived from an EMBL/GenBank/DDBJ whole genome shotgun (WGS) entry which is preliminary data.</text>
</comment>
<accession>A0AAV4S0X9</accession>
<evidence type="ECO:0000256" key="1">
    <source>
        <dbReference type="SAM" id="MobiDB-lite"/>
    </source>
</evidence>
<evidence type="ECO:0000313" key="2">
    <source>
        <dbReference type="EMBL" id="GIY27823.1"/>
    </source>
</evidence>
<keyword evidence="3" id="KW-1185">Reference proteome</keyword>
<sequence>MKIAASEVVNEENNCLGCEDVPPVTTHSLIHHPKRASVLLETRPVFRPRVKPTRVACSLLIRELWIAVPNEPSGATPLSRVSSHDRPEIKKREAMSHRDSIINWETMELSHRSAIISPSTPLFGRDR</sequence>
<organism evidence="2 3">
    <name type="scientific">Caerostris darwini</name>
    <dbReference type="NCBI Taxonomy" id="1538125"/>
    <lineage>
        <taxon>Eukaryota</taxon>
        <taxon>Metazoa</taxon>
        <taxon>Ecdysozoa</taxon>
        <taxon>Arthropoda</taxon>
        <taxon>Chelicerata</taxon>
        <taxon>Arachnida</taxon>
        <taxon>Araneae</taxon>
        <taxon>Araneomorphae</taxon>
        <taxon>Entelegynae</taxon>
        <taxon>Araneoidea</taxon>
        <taxon>Araneidae</taxon>
        <taxon>Caerostris</taxon>
    </lineage>
</organism>
<proteinExistence type="predicted"/>
<dbReference type="AlphaFoldDB" id="A0AAV4S0X9"/>
<gene>
    <name evidence="2" type="ORF">CDAR_515551</name>
</gene>
<name>A0AAV4S0X9_9ARAC</name>
<evidence type="ECO:0000313" key="3">
    <source>
        <dbReference type="Proteomes" id="UP001054837"/>
    </source>
</evidence>
<dbReference type="Proteomes" id="UP001054837">
    <property type="component" value="Unassembled WGS sequence"/>
</dbReference>
<feature type="compositionally biased region" description="Basic and acidic residues" evidence="1">
    <location>
        <begin position="82"/>
        <end position="95"/>
    </location>
</feature>
<dbReference type="EMBL" id="BPLQ01007091">
    <property type="protein sequence ID" value="GIY27823.1"/>
    <property type="molecule type" value="Genomic_DNA"/>
</dbReference>
<feature type="region of interest" description="Disordered" evidence="1">
    <location>
        <begin position="73"/>
        <end position="95"/>
    </location>
</feature>